<feature type="region of interest" description="Disordered" evidence="1">
    <location>
        <begin position="1"/>
        <end position="28"/>
    </location>
</feature>
<evidence type="ECO:0000313" key="4">
    <source>
        <dbReference type="EMBL" id="RID45561.1"/>
    </source>
</evidence>
<protein>
    <recommendedName>
        <fullName evidence="3">VTT domain-containing protein</fullName>
    </recommendedName>
</protein>
<feature type="compositionally biased region" description="Low complexity" evidence="1">
    <location>
        <begin position="68"/>
        <end position="78"/>
    </location>
</feature>
<feature type="domain" description="VTT" evidence="3">
    <location>
        <begin position="156"/>
        <end position="270"/>
    </location>
</feature>
<feature type="transmembrane region" description="Helical" evidence="2">
    <location>
        <begin position="85"/>
        <end position="109"/>
    </location>
</feature>
<sequence>MEQASSKGYNTTSNVKGRKKKMTYSEEDDAVPELHLRVEEDGVEKLGHYIKLIEESEREAEQGEEQDSSPSSSSSSSSCGGKRSLWFWIKLALLLAFLSGLALAAYKWLVPLIMDKELIPIIKWEMRTFTHPVIGLLVFTTVALLPVILFLSLPSMWVAGITFGFGYGLLLTYPAIAIGVSLPYFISYLFCDKIQGWLERYPDQAAMLRAAGGGTWFHQFRAVTLIRISPFPYVIYNYCAVATGVQYGPYMAGSLLGMVPENFVAIYTGTLIRKLADASTEEEKGMSVLQIVLNILGFVATVLTTVLITKYAKRQLEAMRKEEEALLLQ</sequence>
<dbReference type="EMBL" id="CM010636">
    <property type="protein sequence ID" value="RID45561.1"/>
    <property type="molecule type" value="Genomic_DNA"/>
</dbReference>
<gene>
    <name evidence="4" type="ORF">BRARA_I02284</name>
</gene>
<evidence type="ECO:0000256" key="2">
    <source>
        <dbReference type="SAM" id="Phobius"/>
    </source>
</evidence>
<dbReference type="PANTHER" id="PTHR46431">
    <property type="entry name" value="EXPRESSED PROTEIN"/>
    <property type="match status" value="1"/>
</dbReference>
<organism evidence="4 5">
    <name type="scientific">Brassica campestris</name>
    <name type="common">Field mustard</name>
    <dbReference type="NCBI Taxonomy" id="3711"/>
    <lineage>
        <taxon>Eukaryota</taxon>
        <taxon>Viridiplantae</taxon>
        <taxon>Streptophyta</taxon>
        <taxon>Embryophyta</taxon>
        <taxon>Tracheophyta</taxon>
        <taxon>Spermatophyta</taxon>
        <taxon>Magnoliopsida</taxon>
        <taxon>eudicotyledons</taxon>
        <taxon>Gunneridae</taxon>
        <taxon>Pentapetalae</taxon>
        <taxon>rosids</taxon>
        <taxon>malvids</taxon>
        <taxon>Brassicales</taxon>
        <taxon>Brassicaceae</taxon>
        <taxon>Brassiceae</taxon>
        <taxon>Brassica</taxon>
    </lineage>
</organism>
<proteinExistence type="predicted"/>
<keyword evidence="2" id="KW-0812">Transmembrane</keyword>
<feature type="region of interest" description="Disordered" evidence="1">
    <location>
        <begin position="57"/>
        <end position="79"/>
    </location>
</feature>
<evidence type="ECO:0000256" key="1">
    <source>
        <dbReference type="SAM" id="MobiDB-lite"/>
    </source>
</evidence>
<feature type="transmembrane region" description="Helical" evidence="2">
    <location>
        <begin position="129"/>
        <end position="153"/>
    </location>
</feature>
<keyword evidence="2" id="KW-1133">Transmembrane helix</keyword>
<dbReference type="InterPro" id="IPR032816">
    <property type="entry name" value="VTT_dom"/>
</dbReference>
<name>A0A397XW34_BRACM</name>
<feature type="transmembrane region" description="Helical" evidence="2">
    <location>
        <begin position="165"/>
        <end position="190"/>
    </location>
</feature>
<feature type="transmembrane region" description="Helical" evidence="2">
    <location>
        <begin position="291"/>
        <end position="312"/>
    </location>
</feature>
<reference evidence="4 5" key="1">
    <citation type="submission" date="2018-06" db="EMBL/GenBank/DDBJ databases">
        <title>WGS assembly of Brassica rapa FPsc.</title>
        <authorList>
            <person name="Bowman J."/>
            <person name="Kohchi T."/>
            <person name="Yamato K."/>
            <person name="Jenkins J."/>
            <person name="Shu S."/>
            <person name="Ishizaki K."/>
            <person name="Yamaoka S."/>
            <person name="Nishihama R."/>
            <person name="Nakamura Y."/>
            <person name="Berger F."/>
            <person name="Adam C."/>
            <person name="Aki S."/>
            <person name="Althoff F."/>
            <person name="Araki T."/>
            <person name="Arteaga-Vazquez M."/>
            <person name="Balasubrmanian S."/>
            <person name="Bauer D."/>
            <person name="Boehm C."/>
            <person name="Briginshaw L."/>
            <person name="Caballero-Perez J."/>
            <person name="Catarino B."/>
            <person name="Chen F."/>
            <person name="Chiyoda S."/>
            <person name="Chovatia M."/>
            <person name="Davies K."/>
            <person name="Delmans M."/>
            <person name="Demura T."/>
            <person name="Dierschke T."/>
            <person name="Dolan L."/>
            <person name="Dorantes-Acosta A."/>
            <person name="Eklund D."/>
            <person name="Florent S."/>
            <person name="Flores-Sandoval E."/>
            <person name="Fujiyama A."/>
            <person name="Fukuzawa H."/>
            <person name="Galik B."/>
            <person name="Grimanelli D."/>
            <person name="Grimwood J."/>
            <person name="Grossniklaus U."/>
            <person name="Hamada T."/>
            <person name="Haseloff J."/>
            <person name="Hetherington A."/>
            <person name="Higo A."/>
            <person name="Hirakawa Y."/>
            <person name="Hundley H."/>
            <person name="Ikeda Y."/>
            <person name="Inoue K."/>
            <person name="Inoue S."/>
            <person name="Ishida S."/>
            <person name="Jia Q."/>
            <person name="Kakita M."/>
            <person name="Kanazawa T."/>
            <person name="Kawai Y."/>
            <person name="Kawashima T."/>
            <person name="Kennedy M."/>
            <person name="Kinose K."/>
            <person name="Kinoshita T."/>
            <person name="Kohara Y."/>
            <person name="Koide E."/>
            <person name="Komatsu K."/>
            <person name="Kopischke S."/>
            <person name="Kubo M."/>
            <person name="Kyozuka J."/>
            <person name="Lagercrantz U."/>
            <person name="Lin S."/>
            <person name="Lindquist E."/>
            <person name="Lipzen A."/>
            <person name="Lu C."/>
            <person name="Luna E."/>
            <person name="Martienssen R."/>
            <person name="Minamino N."/>
            <person name="Mizutani M."/>
            <person name="Mizutani M."/>
            <person name="Mochizuki N."/>
            <person name="Monte I."/>
            <person name="Mosher R."/>
            <person name="Nagasaki H."/>
            <person name="Nakagami H."/>
            <person name="Naramoto S."/>
            <person name="Nishitani K."/>
            <person name="Ohtani M."/>
            <person name="Okamoto T."/>
            <person name="Okumura M."/>
            <person name="Phillips J."/>
            <person name="Pollak B."/>
            <person name="Reinders A."/>
            <person name="Roevekamp M."/>
            <person name="Sano R."/>
            <person name="Sawa S."/>
            <person name="Schmid M."/>
            <person name="Shirakawa M."/>
            <person name="Solano R."/>
            <person name="Spunde A."/>
            <person name="Suetsugu N."/>
            <person name="Sugano S."/>
            <person name="Sugiyama A."/>
            <person name="Sun R."/>
            <person name="Suzuki Y."/>
            <person name="Takenaka M."/>
            <person name="Takezawa D."/>
            <person name="Tomogane H."/>
            <person name="Tsuzuki M."/>
            <person name="Ueda T."/>
            <person name="Umeda M."/>
            <person name="Ward J."/>
            <person name="Watanabe Y."/>
            <person name="Yazaki K."/>
            <person name="Yokoyama R."/>
            <person name="Yoshitake Y."/>
            <person name="Yotsui I."/>
            <person name="Zachgo S."/>
            <person name="Schmutz J."/>
        </authorList>
    </citation>
    <scope>NUCLEOTIDE SEQUENCE [LARGE SCALE GENOMIC DNA]</scope>
    <source>
        <strain evidence="5">cv. B-3</strain>
    </source>
</reference>
<dbReference type="Proteomes" id="UP000264353">
    <property type="component" value="Chromosome A9"/>
</dbReference>
<dbReference type="PANTHER" id="PTHR46431:SF8">
    <property type="entry name" value="SNARE ASSOCIATED GOLGI PROTEIN FAMILY"/>
    <property type="match status" value="1"/>
</dbReference>
<keyword evidence="2" id="KW-0472">Membrane</keyword>
<dbReference type="AlphaFoldDB" id="A0A397XW34"/>
<evidence type="ECO:0000313" key="5">
    <source>
        <dbReference type="Proteomes" id="UP000264353"/>
    </source>
</evidence>
<feature type="compositionally biased region" description="Polar residues" evidence="1">
    <location>
        <begin position="1"/>
        <end position="15"/>
    </location>
</feature>
<dbReference type="Pfam" id="PF09335">
    <property type="entry name" value="VTT_dom"/>
    <property type="match status" value="1"/>
</dbReference>
<accession>A0A397XW34</accession>
<evidence type="ECO:0000259" key="3">
    <source>
        <dbReference type="Pfam" id="PF09335"/>
    </source>
</evidence>